<evidence type="ECO:0000313" key="4">
    <source>
        <dbReference type="Proteomes" id="UP000002754"/>
    </source>
</evidence>
<dbReference type="Proteomes" id="UP000002754">
    <property type="component" value="Unassembled WGS sequence"/>
</dbReference>
<dbReference type="InterPro" id="IPR020825">
    <property type="entry name" value="Phe-tRNA_synthase-like_B3/B4"/>
</dbReference>
<evidence type="ECO:0000313" key="3">
    <source>
        <dbReference type="EMBL" id="THG90086.1"/>
    </source>
</evidence>
<dbReference type="InterPro" id="IPR005146">
    <property type="entry name" value="B3/B4_tRNA-bd"/>
</dbReference>
<dbReference type="STRING" id="1218173.BALCAV_0218400"/>
<dbReference type="EMBL" id="ALPT02000081">
    <property type="protein sequence ID" value="KGA96090.1"/>
    <property type="molecule type" value="Genomic_DNA"/>
</dbReference>
<comment type="caution">
    <text evidence="2">The sequence shown here is derived from an EMBL/GenBank/DDBJ whole genome shotgun (WGS) entry which is preliminary data.</text>
</comment>
<protein>
    <submittedName>
        <fullName evidence="2">tRNA synthetase subunit beta</fullName>
    </submittedName>
</protein>
<evidence type="ECO:0000313" key="2">
    <source>
        <dbReference type="EMBL" id="KGA96090.1"/>
    </source>
</evidence>
<gene>
    <name evidence="3" type="ORF">AJ85_13410</name>
    <name evidence="2" type="ORF">BALCAV_0218400</name>
</gene>
<dbReference type="PANTHER" id="PTHR39209">
    <property type="match status" value="1"/>
</dbReference>
<dbReference type="AlphaFoldDB" id="A0A094XBA9"/>
<dbReference type="SMART" id="SM00873">
    <property type="entry name" value="B3_4"/>
    <property type="match status" value="1"/>
</dbReference>
<dbReference type="eggNOG" id="COG3382">
    <property type="taxonomic scope" value="Bacteria"/>
</dbReference>
<proteinExistence type="predicted"/>
<dbReference type="OrthoDB" id="9789812at2"/>
<keyword evidence="2" id="KW-0030">Aminoacyl-tRNA synthetase</keyword>
<feature type="domain" description="B3/B4 tRNA-binding" evidence="1">
    <location>
        <begin position="63"/>
        <end position="213"/>
    </location>
</feature>
<dbReference type="SUPFAM" id="SSF56037">
    <property type="entry name" value="PheT/TilS domain"/>
    <property type="match status" value="1"/>
</dbReference>
<dbReference type="GO" id="GO:0003723">
    <property type="term" value="F:RNA binding"/>
    <property type="evidence" value="ECO:0007669"/>
    <property type="project" value="InterPro"/>
</dbReference>
<dbReference type="Pfam" id="PF03483">
    <property type="entry name" value="B3_4"/>
    <property type="match status" value="1"/>
</dbReference>
<dbReference type="RefSeq" id="WP_003324586.1">
    <property type="nucleotide sequence ID" value="NZ_ALPT02000081.1"/>
</dbReference>
<dbReference type="Proteomes" id="UP000297014">
    <property type="component" value="Unassembled WGS sequence"/>
</dbReference>
<organism evidence="2 4">
    <name type="scientific">Alkalihalobacillus alcalophilus ATCC 27647 = CGMCC 1.3604</name>
    <dbReference type="NCBI Taxonomy" id="1218173"/>
    <lineage>
        <taxon>Bacteria</taxon>
        <taxon>Bacillati</taxon>
        <taxon>Bacillota</taxon>
        <taxon>Bacilli</taxon>
        <taxon>Bacillales</taxon>
        <taxon>Bacillaceae</taxon>
        <taxon>Alkalihalobacillus</taxon>
    </lineage>
</organism>
<dbReference type="EMBL" id="JALP01000175">
    <property type="protein sequence ID" value="THG90086.1"/>
    <property type="molecule type" value="Genomic_DNA"/>
</dbReference>
<evidence type="ECO:0000259" key="1">
    <source>
        <dbReference type="SMART" id="SM00873"/>
    </source>
</evidence>
<accession>A0A094XBA9</accession>
<evidence type="ECO:0000313" key="5">
    <source>
        <dbReference type="Proteomes" id="UP000297014"/>
    </source>
</evidence>
<sequence>MISYKIDPTLFTHIPTFKIGLVTYHHIVISDSPQMLKGRLQFFQETLRIDLEDKPITDFPGIISWRETFKKLSISPSKYRPSSEALFRRIKKGEFISAVHSAVDINNFFSLKYEIPIGIYNLEQIEGNIVIRLGKESDKYFGLNGREQSMSGKLISSDEAGAFGSPIVDSKKTKTTVDTTNAIQIFYLRSEMSEEESLELLHASAKMFEQIHGGTSTVTLLSSSKNSVIV</sequence>
<reference evidence="2 4" key="1">
    <citation type="journal article" date="2014" name="Genome Announc.">
        <title>Draft Genome Sequence of Bacillus alcalophilus AV1934, a Classic Alkaliphile Isolated from Human Feces in 1934.</title>
        <authorList>
            <person name="Attie O."/>
            <person name="Jayaprakash A."/>
            <person name="Shah H."/>
            <person name="Paulsen I.T."/>
            <person name="Morino M."/>
            <person name="Takahashi Y."/>
            <person name="Narumi I."/>
            <person name="Sachidanandam R."/>
            <person name="Satoh K."/>
            <person name="Ito M."/>
            <person name="Krulwich T.A."/>
        </authorList>
    </citation>
    <scope>NUCLEOTIDE SEQUENCE [LARGE SCALE GENOMIC DNA]</scope>
    <source>
        <strain evidence="2 4">AV1934</strain>
    </source>
</reference>
<keyword evidence="4" id="KW-1185">Reference proteome</keyword>
<keyword evidence="2" id="KW-0436">Ligase</keyword>
<dbReference type="GO" id="GO:0004826">
    <property type="term" value="F:phenylalanine-tRNA ligase activity"/>
    <property type="evidence" value="ECO:0007669"/>
    <property type="project" value="InterPro"/>
</dbReference>
<dbReference type="PANTHER" id="PTHR39209:SF2">
    <property type="entry name" value="CYTOPLASMIC PROTEIN"/>
    <property type="match status" value="1"/>
</dbReference>
<reference evidence="3 5" key="2">
    <citation type="submission" date="2014-01" db="EMBL/GenBank/DDBJ databases">
        <title>Draft genome sequencing of Bacillus alcalophilus CGMCC 1.3604.</title>
        <authorList>
            <person name="Yang J."/>
            <person name="Diao L."/>
            <person name="Yang S."/>
        </authorList>
    </citation>
    <scope>NUCLEOTIDE SEQUENCE [LARGE SCALE GENOMIC DNA]</scope>
    <source>
        <strain evidence="3 5">CGMCC 1.3604</strain>
    </source>
</reference>
<dbReference type="Gene3D" id="3.50.40.10">
    <property type="entry name" value="Phenylalanyl-trna Synthetase, Chain B, domain 3"/>
    <property type="match status" value="1"/>
</dbReference>
<name>A0A094XBA9_ALKAL</name>